<dbReference type="GO" id="GO:0005634">
    <property type="term" value="C:nucleus"/>
    <property type="evidence" value="ECO:0007669"/>
    <property type="project" value="TreeGrafter"/>
</dbReference>
<dbReference type="GO" id="GO:0036396">
    <property type="term" value="C:RNA N6-methyladenosine methyltransferase complex"/>
    <property type="evidence" value="ECO:0007669"/>
    <property type="project" value="TreeGrafter"/>
</dbReference>
<dbReference type="InterPro" id="IPR007757">
    <property type="entry name" value="MT-A70-like"/>
</dbReference>
<dbReference type="EMBL" id="JNBS01002071">
    <property type="protein sequence ID" value="OQR95628.1"/>
    <property type="molecule type" value="Genomic_DNA"/>
</dbReference>
<evidence type="ECO:0000256" key="2">
    <source>
        <dbReference type="ARBA" id="ARBA00022603"/>
    </source>
</evidence>
<reference evidence="7 8" key="1">
    <citation type="journal article" date="2014" name="Genome Biol. Evol.">
        <title>The secreted proteins of Achlya hypogyna and Thraustotheca clavata identify the ancestral oomycete secretome and reveal gene acquisitions by horizontal gene transfer.</title>
        <authorList>
            <person name="Misner I."/>
            <person name="Blouin N."/>
            <person name="Leonard G."/>
            <person name="Richards T.A."/>
            <person name="Lane C.E."/>
        </authorList>
    </citation>
    <scope>NUCLEOTIDE SEQUENCE [LARGE SCALE GENOMIC DNA]</scope>
    <source>
        <strain evidence="7 8">ATCC 34112</strain>
    </source>
</reference>
<evidence type="ECO:0000313" key="7">
    <source>
        <dbReference type="EMBL" id="OQR95628.1"/>
    </source>
</evidence>
<keyword evidence="3 7" id="KW-0808">Transferase</keyword>
<accession>A0A1V9ZCA7</accession>
<dbReference type="EC" id="2.1.1.348" evidence="1"/>
<dbReference type="Pfam" id="PF05063">
    <property type="entry name" value="MT-A70"/>
    <property type="match status" value="1"/>
</dbReference>
<dbReference type="PANTHER" id="PTHR12829">
    <property type="entry name" value="N6-ADENOSINE-METHYLTRANSFERASE"/>
    <property type="match status" value="1"/>
</dbReference>
<gene>
    <name evidence="7" type="ORF">THRCLA_07705</name>
</gene>
<keyword evidence="8" id="KW-1185">Reference proteome</keyword>
<dbReference type="SUPFAM" id="SSF53335">
    <property type="entry name" value="S-adenosyl-L-methionine-dependent methyltransferases"/>
    <property type="match status" value="1"/>
</dbReference>
<comment type="catalytic activity">
    <reaction evidence="5">
        <text>an adenosine in mRNA + S-adenosyl-L-methionine = an N(6)-methyladenosine in mRNA + S-adenosyl-L-homocysteine + H(+)</text>
        <dbReference type="Rhea" id="RHEA:55584"/>
        <dbReference type="Rhea" id="RHEA-COMP:12414"/>
        <dbReference type="Rhea" id="RHEA-COMP:12417"/>
        <dbReference type="ChEBI" id="CHEBI:15378"/>
        <dbReference type="ChEBI" id="CHEBI:57856"/>
        <dbReference type="ChEBI" id="CHEBI:59789"/>
        <dbReference type="ChEBI" id="CHEBI:74411"/>
        <dbReference type="ChEBI" id="CHEBI:74449"/>
        <dbReference type="EC" id="2.1.1.348"/>
    </reaction>
</comment>
<dbReference type="AlphaFoldDB" id="A0A1V9ZCA7"/>
<evidence type="ECO:0000313" key="8">
    <source>
        <dbReference type="Proteomes" id="UP000243217"/>
    </source>
</evidence>
<evidence type="ECO:0000256" key="4">
    <source>
        <dbReference type="ARBA" id="ARBA00022691"/>
    </source>
</evidence>
<sequence length="262" mass="30174">MELLIALEKRHDRKNDAIPNESCNEIMIPLIVDLLKGRPELLPIDTTSLLRHLHSQIPTLICAKIKILCHWEKLKTVTFVTGINEIKKEAIDEKQIVQICKFTTRARCRQLMKKDCSFVHFVPVITRKTKLTLGDCKYLDKCHRQETCKYIHYQPEIQAISAQPAVSDGVGISCDVTTFDFKSLGKFDIIVMDPPWDIQMKLDYPTMSDESISALPIQDIQDNGWLFLWVATGKIVAGRRMLKKWGYSVVEDIVWVLYIDQN</sequence>
<dbReference type="GO" id="GO:0003676">
    <property type="term" value="F:nucleic acid binding"/>
    <property type="evidence" value="ECO:0007669"/>
    <property type="project" value="InterPro"/>
</dbReference>
<dbReference type="PROSITE" id="PS51143">
    <property type="entry name" value="MT_A70"/>
    <property type="match status" value="1"/>
</dbReference>
<dbReference type="Proteomes" id="UP000243217">
    <property type="component" value="Unassembled WGS sequence"/>
</dbReference>
<evidence type="ECO:0000256" key="3">
    <source>
        <dbReference type="ARBA" id="ARBA00022679"/>
    </source>
</evidence>
<dbReference type="GO" id="GO:0001734">
    <property type="term" value="F:mRNA m(6)A methyltransferase activity"/>
    <property type="evidence" value="ECO:0007669"/>
    <property type="project" value="UniProtKB-EC"/>
</dbReference>
<dbReference type="InterPro" id="IPR002052">
    <property type="entry name" value="DNA_methylase_N6_adenine_CS"/>
</dbReference>
<dbReference type="PROSITE" id="PS00092">
    <property type="entry name" value="N6_MTASE"/>
    <property type="match status" value="1"/>
</dbReference>
<protein>
    <recommendedName>
        <fullName evidence="1">mRNA m(6)A methyltransferase</fullName>
        <ecNumber evidence="1">2.1.1.348</ecNumber>
    </recommendedName>
</protein>
<dbReference type="Gene3D" id="4.10.1000.10">
    <property type="entry name" value="Zinc finger, CCCH-type"/>
    <property type="match status" value="1"/>
</dbReference>
<comment type="caution">
    <text evidence="7">The sequence shown here is derived from an EMBL/GenBank/DDBJ whole genome shotgun (WGS) entry which is preliminary data.</text>
</comment>
<keyword evidence="2 7" id="KW-0489">Methyltransferase</keyword>
<evidence type="ECO:0000256" key="6">
    <source>
        <dbReference type="PROSITE-ProRule" id="PRU00489"/>
    </source>
</evidence>
<comment type="similarity">
    <text evidence="6">Belongs to the MT-A70-like family.</text>
</comment>
<name>A0A1V9ZCA7_9STRA</name>
<dbReference type="OrthoDB" id="75540at2759"/>
<keyword evidence="4" id="KW-0949">S-adenosyl-L-methionine</keyword>
<organism evidence="7 8">
    <name type="scientific">Thraustotheca clavata</name>
    <dbReference type="NCBI Taxonomy" id="74557"/>
    <lineage>
        <taxon>Eukaryota</taxon>
        <taxon>Sar</taxon>
        <taxon>Stramenopiles</taxon>
        <taxon>Oomycota</taxon>
        <taxon>Saprolegniomycetes</taxon>
        <taxon>Saprolegniales</taxon>
        <taxon>Achlyaceae</taxon>
        <taxon>Thraustotheca</taxon>
    </lineage>
</organism>
<dbReference type="InterPro" id="IPR029063">
    <property type="entry name" value="SAM-dependent_MTases_sf"/>
</dbReference>
<evidence type="ECO:0000256" key="5">
    <source>
        <dbReference type="ARBA" id="ARBA00048957"/>
    </source>
</evidence>
<dbReference type="GO" id="GO:0032259">
    <property type="term" value="P:methylation"/>
    <property type="evidence" value="ECO:0007669"/>
    <property type="project" value="UniProtKB-KW"/>
</dbReference>
<dbReference type="PANTHER" id="PTHR12829:SF7">
    <property type="entry name" value="N6-ADENOSINE-METHYLTRANSFERASE CATALYTIC SUBUNIT"/>
    <property type="match status" value="1"/>
</dbReference>
<dbReference type="STRING" id="74557.A0A1V9ZCA7"/>
<proteinExistence type="inferred from homology"/>
<evidence type="ECO:0000256" key="1">
    <source>
        <dbReference type="ARBA" id="ARBA00012160"/>
    </source>
</evidence>